<accession>A0A0A9A3V4</accession>
<sequence length="19" mass="2079">MEEKRGKLGFPSRDGATAE</sequence>
<proteinExistence type="predicted"/>
<evidence type="ECO:0000313" key="1">
    <source>
        <dbReference type="EMBL" id="JAD45781.1"/>
    </source>
</evidence>
<dbReference type="EMBL" id="GBRH01252114">
    <property type="protein sequence ID" value="JAD45781.1"/>
    <property type="molecule type" value="Transcribed_RNA"/>
</dbReference>
<reference evidence="1" key="1">
    <citation type="submission" date="2014-09" db="EMBL/GenBank/DDBJ databases">
        <authorList>
            <person name="Magalhaes I.L.F."/>
            <person name="Oliveira U."/>
            <person name="Santos F.R."/>
            <person name="Vidigal T.H.D.A."/>
            <person name="Brescovit A.D."/>
            <person name="Santos A.J."/>
        </authorList>
    </citation>
    <scope>NUCLEOTIDE SEQUENCE</scope>
    <source>
        <tissue evidence="1">Shoot tissue taken approximately 20 cm above the soil surface</tissue>
    </source>
</reference>
<protein>
    <submittedName>
        <fullName evidence="1">Uncharacterized protein</fullName>
    </submittedName>
</protein>
<reference evidence="1" key="2">
    <citation type="journal article" date="2015" name="Data Brief">
        <title>Shoot transcriptome of the giant reed, Arundo donax.</title>
        <authorList>
            <person name="Barrero R.A."/>
            <person name="Guerrero F.D."/>
            <person name="Moolhuijzen P."/>
            <person name="Goolsby J.A."/>
            <person name="Tidwell J."/>
            <person name="Bellgard S.E."/>
            <person name="Bellgard M.I."/>
        </authorList>
    </citation>
    <scope>NUCLEOTIDE SEQUENCE</scope>
    <source>
        <tissue evidence="1">Shoot tissue taken approximately 20 cm above the soil surface</tissue>
    </source>
</reference>
<dbReference type="AlphaFoldDB" id="A0A0A9A3V4"/>
<name>A0A0A9A3V4_ARUDO</name>
<organism evidence="1">
    <name type="scientific">Arundo donax</name>
    <name type="common">Giant reed</name>
    <name type="synonym">Donax arundinaceus</name>
    <dbReference type="NCBI Taxonomy" id="35708"/>
    <lineage>
        <taxon>Eukaryota</taxon>
        <taxon>Viridiplantae</taxon>
        <taxon>Streptophyta</taxon>
        <taxon>Embryophyta</taxon>
        <taxon>Tracheophyta</taxon>
        <taxon>Spermatophyta</taxon>
        <taxon>Magnoliopsida</taxon>
        <taxon>Liliopsida</taxon>
        <taxon>Poales</taxon>
        <taxon>Poaceae</taxon>
        <taxon>PACMAD clade</taxon>
        <taxon>Arundinoideae</taxon>
        <taxon>Arundineae</taxon>
        <taxon>Arundo</taxon>
    </lineage>
</organism>